<dbReference type="GO" id="GO:0005524">
    <property type="term" value="F:ATP binding"/>
    <property type="evidence" value="ECO:0007669"/>
    <property type="project" value="UniProtKB-KW"/>
</dbReference>
<evidence type="ECO:0000313" key="8">
    <source>
        <dbReference type="Proteomes" id="UP001596241"/>
    </source>
</evidence>
<dbReference type="PANTHER" id="PTHR42711">
    <property type="entry name" value="ABC TRANSPORTER ATP-BINDING PROTEIN"/>
    <property type="match status" value="1"/>
</dbReference>
<evidence type="ECO:0000259" key="6">
    <source>
        <dbReference type="PROSITE" id="PS50893"/>
    </source>
</evidence>
<dbReference type="Pfam" id="PF00005">
    <property type="entry name" value="ABC_tran"/>
    <property type="match status" value="1"/>
</dbReference>
<dbReference type="Gene3D" id="3.40.50.300">
    <property type="entry name" value="P-loop containing nucleotide triphosphate hydrolases"/>
    <property type="match status" value="1"/>
</dbReference>
<name>A0ABW1FRX5_9ACTN</name>
<accession>A0ABW1FRX5</accession>
<comment type="caution">
    <text evidence="7">The sequence shown here is derived from an EMBL/GenBank/DDBJ whole genome shotgun (WGS) entry which is preliminary data.</text>
</comment>
<dbReference type="Proteomes" id="UP001596241">
    <property type="component" value="Unassembled WGS sequence"/>
</dbReference>
<keyword evidence="8" id="KW-1185">Reference proteome</keyword>
<keyword evidence="5" id="KW-0046">Antibiotic resistance</keyword>
<dbReference type="PROSITE" id="PS00211">
    <property type="entry name" value="ABC_TRANSPORTER_1"/>
    <property type="match status" value="1"/>
</dbReference>
<dbReference type="PANTHER" id="PTHR42711:SF19">
    <property type="entry name" value="DOXORUBICIN RESISTANCE ATP-BINDING PROTEIN DRRA"/>
    <property type="match status" value="1"/>
</dbReference>
<keyword evidence="3" id="KW-0547">Nucleotide-binding</keyword>
<dbReference type="RefSeq" id="WP_345077027.1">
    <property type="nucleotide sequence ID" value="NZ_BAAAWG010000001.1"/>
</dbReference>
<protein>
    <submittedName>
        <fullName evidence="7">ATP-binding cassette domain-containing protein</fullName>
    </submittedName>
</protein>
<dbReference type="InterPro" id="IPR027417">
    <property type="entry name" value="P-loop_NTPase"/>
</dbReference>
<evidence type="ECO:0000256" key="2">
    <source>
        <dbReference type="ARBA" id="ARBA00022448"/>
    </source>
</evidence>
<evidence type="ECO:0000256" key="1">
    <source>
        <dbReference type="ARBA" id="ARBA00004202"/>
    </source>
</evidence>
<dbReference type="PROSITE" id="PS50893">
    <property type="entry name" value="ABC_TRANSPORTER_2"/>
    <property type="match status" value="1"/>
</dbReference>
<evidence type="ECO:0000256" key="4">
    <source>
        <dbReference type="ARBA" id="ARBA00022840"/>
    </source>
</evidence>
<keyword evidence="2" id="KW-0813">Transport</keyword>
<dbReference type="InterPro" id="IPR050763">
    <property type="entry name" value="ABC_transporter_ATP-binding"/>
</dbReference>
<dbReference type="InterPro" id="IPR025302">
    <property type="entry name" value="DrrA1/2-like_C"/>
</dbReference>
<reference evidence="8" key="1">
    <citation type="journal article" date="2019" name="Int. J. Syst. Evol. Microbiol.">
        <title>The Global Catalogue of Microorganisms (GCM) 10K type strain sequencing project: providing services to taxonomists for standard genome sequencing and annotation.</title>
        <authorList>
            <consortium name="The Broad Institute Genomics Platform"/>
            <consortium name="The Broad Institute Genome Sequencing Center for Infectious Disease"/>
            <person name="Wu L."/>
            <person name="Ma J."/>
        </authorList>
    </citation>
    <scope>NUCLEOTIDE SEQUENCE [LARGE SCALE GENOMIC DNA]</scope>
    <source>
        <strain evidence="8">CGMCC 1.15809</strain>
    </source>
</reference>
<proteinExistence type="predicted"/>
<comment type="subcellular location">
    <subcellularLocation>
        <location evidence="1">Cell membrane</location>
        <topology evidence="1">Peripheral membrane protein</topology>
    </subcellularLocation>
</comment>
<dbReference type="InterPro" id="IPR017871">
    <property type="entry name" value="ABC_transporter-like_CS"/>
</dbReference>
<evidence type="ECO:0000256" key="3">
    <source>
        <dbReference type="ARBA" id="ARBA00022741"/>
    </source>
</evidence>
<evidence type="ECO:0000256" key="5">
    <source>
        <dbReference type="ARBA" id="ARBA00023251"/>
    </source>
</evidence>
<evidence type="ECO:0000313" key="7">
    <source>
        <dbReference type="EMBL" id="MFC5897166.1"/>
    </source>
</evidence>
<dbReference type="InterPro" id="IPR003593">
    <property type="entry name" value="AAA+_ATPase"/>
</dbReference>
<dbReference type="SMART" id="SM00382">
    <property type="entry name" value="AAA"/>
    <property type="match status" value="1"/>
</dbReference>
<organism evidence="7 8">
    <name type="scientific">Streptomyces ramulosus</name>
    <dbReference type="NCBI Taxonomy" id="47762"/>
    <lineage>
        <taxon>Bacteria</taxon>
        <taxon>Bacillati</taxon>
        <taxon>Actinomycetota</taxon>
        <taxon>Actinomycetes</taxon>
        <taxon>Kitasatosporales</taxon>
        <taxon>Streptomycetaceae</taxon>
        <taxon>Streptomyces</taxon>
    </lineage>
</organism>
<feature type="domain" description="ABC transporter" evidence="6">
    <location>
        <begin position="2"/>
        <end position="237"/>
    </location>
</feature>
<keyword evidence="4 7" id="KW-0067">ATP-binding</keyword>
<gene>
    <name evidence="7" type="ORF">ACFP3M_30620</name>
</gene>
<dbReference type="EMBL" id="JBHSPW010000019">
    <property type="protein sequence ID" value="MFC5897166.1"/>
    <property type="molecule type" value="Genomic_DNA"/>
</dbReference>
<dbReference type="SUPFAM" id="SSF52540">
    <property type="entry name" value="P-loop containing nucleoside triphosphate hydrolases"/>
    <property type="match status" value="1"/>
</dbReference>
<dbReference type="InterPro" id="IPR003439">
    <property type="entry name" value="ABC_transporter-like_ATP-bd"/>
</dbReference>
<sequence length="330" mass="35060">MIHTRGLTRSFRAQGETVEAVRGLDLDIEAGSVVAFLGPNGAGKTTSLRMLTTLLPPTSGTAAVAGHDVVTDPSGVRHRIGCLGQGNSAGSNFRVGDELITQGRAYGLSRAKSRARAEQLLTALELEGLAKRTVGALSGGQRRRLDIAMALVHEPELLFLDEPTAGLDPHSRATVWEHVLRLHRELGTTIVFTTHYLEEADLRARRVMVIDHGRVIADGSPEKLKADLAGDRITLGTADRADAERAVALARALPTVHEVTAEGTEVRVRAPHGDAQLPVLLRSLEAAGVRALTARLARPTLDDVFLGLTGRTLRESADAPAAPATTHEGA</sequence>
<dbReference type="Pfam" id="PF13732">
    <property type="entry name" value="DrrA1-3_C"/>
    <property type="match status" value="1"/>
</dbReference>